<comment type="caution">
    <text evidence="1">The sequence shown here is derived from an EMBL/GenBank/DDBJ whole genome shotgun (WGS) entry which is preliminary data.</text>
</comment>
<sequence length="100" mass="11399">MAKTGTVHERVGIVITREDSLRTLDSREVQYPDYKDAKRRSEARRAAVDYALTRALEPRSPITIDWATNEVFAAEGGWTRQIATFTTEQYQIDRPVLEAA</sequence>
<reference evidence="1" key="1">
    <citation type="journal article" date="2021" name="PeerJ">
        <title>Extensive microbial diversity within the chicken gut microbiome revealed by metagenomics and culture.</title>
        <authorList>
            <person name="Gilroy R."/>
            <person name="Ravi A."/>
            <person name="Getino M."/>
            <person name="Pursley I."/>
            <person name="Horton D.L."/>
            <person name="Alikhan N.F."/>
            <person name="Baker D."/>
            <person name="Gharbi K."/>
            <person name="Hall N."/>
            <person name="Watson M."/>
            <person name="Adriaenssens E.M."/>
            <person name="Foster-Nyarko E."/>
            <person name="Jarju S."/>
            <person name="Secka A."/>
            <person name="Antonio M."/>
            <person name="Oren A."/>
            <person name="Chaudhuri R.R."/>
            <person name="La Ragione R."/>
            <person name="Hildebrand F."/>
            <person name="Pallen M.J."/>
        </authorList>
    </citation>
    <scope>NUCLEOTIDE SEQUENCE</scope>
    <source>
        <strain evidence="1">ChiHjej12B11-9195</strain>
    </source>
</reference>
<evidence type="ECO:0000313" key="1">
    <source>
        <dbReference type="EMBL" id="HIY94974.1"/>
    </source>
</evidence>
<gene>
    <name evidence="1" type="ORF">H9821_04830</name>
</gene>
<reference evidence="1" key="2">
    <citation type="submission" date="2021-04" db="EMBL/GenBank/DDBJ databases">
        <authorList>
            <person name="Gilroy R."/>
        </authorList>
    </citation>
    <scope>NUCLEOTIDE SEQUENCE</scope>
    <source>
        <strain evidence="1">ChiHjej12B11-9195</strain>
    </source>
</reference>
<dbReference type="EMBL" id="DXCN01000039">
    <property type="protein sequence ID" value="HIY94974.1"/>
    <property type="molecule type" value="Genomic_DNA"/>
</dbReference>
<protein>
    <submittedName>
        <fullName evidence="1">Uncharacterized protein</fullName>
    </submittedName>
</protein>
<accession>A0A9D1ZVU0</accession>
<organism evidence="1 2">
    <name type="scientific">Candidatus Rothia avicola</name>
    <dbReference type="NCBI Taxonomy" id="2840478"/>
    <lineage>
        <taxon>Bacteria</taxon>
        <taxon>Bacillati</taxon>
        <taxon>Actinomycetota</taxon>
        <taxon>Actinomycetes</taxon>
        <taxon>Micrococcales</taxon>
        <taxon>Micrococcaceae</taxon>
        <taxon>Rothia</taxon>
    </lineage>
</organism>
<dbReference type="AlphaFoldDB" id="A0A9D1ZVU0"/>
<evidence type="ECO:0000313" key="2">
    <source>
        <dbReference type="Proteomes" id="UP000824134"/>
    </source>
</evidence>
<proteinExistence type="predicted"/>
<dbReference type="Proteomes" id="UP000824134">
    <property type="component" value="Unassembled WGS sequence"/>
</dbReference>
<name>A0A9D1ZVU0_9MICC</name>